<dbReference type="STRING" id="796925.A0A137P7K1"/>
<dbReference type="PANTHER" id="PTHR12318">
    <property type="entry name" value="TESTOSTERONE-REGULATED PROTEIN RP2"/>
    <property type="match status" value="1"/>
</dbReference>
<keyword evidence="8" id="KW-1185">Reference proteome</keyword>
<keyword evidence="5" id="KW-0460">Magnesium</keyword>
<dbReference type="GO" id="GO:0046872">
    <property type="term" value="F:metal ion binding"/>
    <property type="evidence" value="ECO:0007669"/>
    <property type="project" value="UniProtKB-KW"/>
</dbReference>
<dbReference type="OrthoDB" id="1695362at2759"/>
<sequence length="244" mass="28303">PQLTLSDNEVKSWREKLEQSSQNFIELCSHYKVSPDVDSLYYVSHWISPKVIKNNLSTYFFAYLSPNPISFHLPNTVGSQRELTGLEYNTPANWLKLQRDDVIFFPPQFYLCSFLANNFPTWDSIELHMNTVPTSSYKSMIPKVQLLDETLLDLPSLGINSRFRGCIFYHIYPGDFQYNKNLSEVDYSPILGNGYLNMNVKYHRVLDIVEGIHMRSVKLITNLKPFDGRYLAYEDANSKCTSKL</sequence>
<evidence type="ECO:0000256" key="5">
    <source>
        <dbReference type="ARBA" id="ARBA00022842"/>
    </source>
</evidence>
<organism evidence="7 8">
    <name type="scientific">Conidiobolus coronatus (strain ATCC 28846 / CBS 209.66 / NRRL 28638)</name>
    <name type="common">Delacroixia coronata</name>
    <dbReference type="NCBI Taxonomy" id="796925"/>
    <lineage>
        <taxon>Eukaryota</taxon>
        <taxon>Fungi</taxon>
        <taxon>Fungi incertae sedis</taxon>
        <taxon>Zoopagomycota</taxon>
        <taxon>Entomophthoromycotina</taxon>
        <taxon>Entomophthoromycetes</taxon>
        <taxon>Entomophthorales</taxon>
        <taxon>Ancylistaceae</taxon>
        <taxon>Conidiobolus</taxon>
    </lineage>
</organism>
<gene>
    <name evidence="7" type="ORF">CONCODRAFT_6397</name>
</gene>
<evidence type="ECO:0000256" key="1">
    <source>
        <dbReference type="ARBA" id="ARBA00001936"/>
    </source>
</evidence>
<feature type="non-terminal residue" evidence="7">
    <location>
        <position position="1"/>
    </location>
</feature>
<reference evidence="7 8" key="1">
    <citation type="journal article" date="2015" name="Genome Biol. Evol.">
        <title>Phylogenomic analyses indicate that early fungi evolved digesting cell walls of algal ancestors of land plants.</title>
        <authorList>
            <person name="Chang Y."/>
            <person name="Wang S."/>
            <person name="Sekimoto S."/>
            <person name="Aerts A.L."/>
            <person name="Choi C."/>
            <person name="Clum A."/>
            <person name="LaButti K.M."/>
            <person name="Lindquist E.A."/>
            <person name="Yee Ngan C."/>
            <person name="Ohm R.A."/>
            <person name="Salamov A.A."/>
            <person name="Grigoriev I.V."/>
            <person name="Spatafora J.W."/>
            <person name="Berbee M.L."/>
        </authorList>
    </citation>
    <scope>NUCLEOTIDE SEQUENCE [LARGE SCALE GENOMIC DNA]</scope>
    <source>
        <strain evidence="7 8">NRRL 28638</strain>
    </source>
</reference>
<evidence type="ECO:0000256" key="2">
    <source>
        <dbReference type="ARBA" id="ARBA00001946"/>
    </source>
</evidence>
<dbReference type="PANTHER" id="PTHR12318:SF0">
    <property type="entry name" value="ACYL-COENZYME A DIPHOSPHATASE NUDT19"/>
    <property type="match status" value="1"/>
</dbReference>
<keyword evidence="4" id="KW-0378">Hydrolase</keyword>
<comment type="cofactor">
    <cofactor evidence="1">
        <name>Mn(2+)</name>
        <dbReference type="ChEBI" id="CHEBI:29035"/>
    </cofactor>
</comment>
<evidence type="ECO:0000256" key="4">
    <source>
        <dbReference type="ARBA" id="ARBA00022801"/>
    </source>
</evidence>
<dbReference type="Gene3D" id="3.90.79.10">
    <property type="entry name" value="Nucleoside Triphosphate Pyrophosphohydrolase"/>
    <property type="match status" value="1"/>
</dbReference>
<evidence type="ECO:0000313" key="8">
    <source>
        <dbReference type="Proteomes" id="UP000070444"/>
    </source>
</evidence>
<dbReference type="GO" id="GO:0016818">
    <property type="term" value="F:hydrolase activity, acting on acid anhydrides, in phosphorus-containing anhydrides"/>
    <property type="evidence" value="ECO:0007669"/>
    <property type="project" value="InterPro"/>
</dbReference>
<dbReference type="EMBL" id="KQ964488">
    <property type="protein sequence ID" value="KXN70949.1"/>
    <property type="molecule type" value="Genomic_DNA"/>
</dbReference>
<proteinExistence type="predicted"/>
<evidence type="ECO:0000313" key="7">
    <source>
        <dbReference type="EMBL" id="KXN70949.1"/>
    </source>
</evidence>
<accession>A0A137P7K1</accession>
<evidence type="ECO:0000256" key="3">
    <source>
        <dbReference type="ARBA" id="ARBA00022723"/>
    </source>
</evidence>
<dbReference type="InterPro" id="IPR039121">
    <property type="entry name" value="NUDT19"/>
</dbReference>
<protein>
    <submittedName>
        <fullName evidence="7">Uncharacterized protein</fullName>
    </submittedName>
</protein>
<dbReference type="AlphaFoldDB" id="A0A137P7K1"/>
<name>A0A137P7K1_CONC2</name>
<dbReference type="GO" id="GO:0005739">
    <property type="term" value="C:mitochondrion"/>
    <property type="evidence" value="ECO:0007669"/>
    <property type="project" value="TreeGrafter"/>
</dbReference>
<keyword evidence="3" id="KW-0479">Metal-binding</keyword>
<comment type="cofactor">
    <cofactor evidence="2">
        <name>Mg(2+)</name>
        <dbReference type="ChEBI" id="CHEBI:18420"/>
    </cofactor>
</comment>
<evidence type="ECO:0000256" key="6">
    <source>
        <dbReference type="ARBA" id="ARBA00023211"/>
    </source>
</evidence>
<dbReference type="Proteomes" id="UP000070444">
    <property type="component" value="Unassembled WGS sequence"/>
</dbReference>
<keyword evidence="6" id="KW-0464">Manganese</keyword>